<name>A0A0F9CW61_9ZZZZ</name>
<reference evidence="1" key="1">
    <citation type="journal article" date="2015" name="Nature">
        <title>Complex archaea that bridge the gap between prokaryotes and eukaryotes.</title>
        <authorList>
            <person name="Spang A."/>
            <person name="Saw J.H."/>
            <person name="Jorgensen S.L."/>
            <person name="Zaremba-Niedzwiedzka K."/>
            <person name="Martijn J."/>
            <person name="Lind A.E."/>
            <person name="van Eijk R."/>
            <person name="Schleper C."/>
            <person name="Guy L."/>
            <person name="Ettema T.J."/>
        </authorList>
    </citation>
    <scope>NUCLEOTIDE SEQUENCE</scope>
</reference>
<protein>
    <submittedName>
        <fullName evidence="1">Uncharacterized protein</fullName>
    </submittedName>
</protein>
<comment type="caution">
    <text evidence="1">The sequence shown here is derived from an EMBL/GenBank/DDBJ whole genome shotgun (WGS) entry which is preliminary data.</text>
</comment>
<dbReference type="AlphaFoldDB" id="A0A0F9CW61"/>
<organism evidence="1">
    <name type="scientific">marine sediment metagenome</name>
    <dbReference type="NCBI Taxonomy" id="412755"/>
    <lineage>
        <taxon>unclassified sequences</taxon>
        <taxon>metagenomes</taxon>
        <taxon>ecological metagenomes</taxon>
    </lineage>
</organism>
<sequence>MLNFNTEKIKLYLKMEKLGIIIDLEDVMGISWETSEEIGLVIDGEITIKKDQ</sequence>
<proteinExistence type="predicted"/>
<accession>A0A0F9CW61</accession>
<dbReference type="EMBL" id="LAZR01042294">
    <property type="protein sequence ID" value="KKL09871.1"/>
    <property type="molecule type" value="Genomic_DNA"/>
</dbReference>
<gene>
    <name evidence="1" type="ORF">LCGC14_2561530</name>
</gene>
<evidence type="ECO:0000313" key="1">
    <source>
        <dbReference type="EMBL" id="KKL09871.1"/>
    </source>
</evidence>